<dbReference type="EMBL" id="UINC01001748">
    <property type="protein sequence ID" value="SUZ87972.1"/>
    <property type="molecule type" value="Genomic_DNA"/>
</dbReference>
<sequence>MLSERVKSGVTLLKLDMLAEKFIRSQGAIPAFKGYMGFPATLCISVNDEVVHGIPSNNVLNDGQIVGIDCGAVKNGYYGDSARTFAVGNISNKDKELIETTQEALYHGIKKAVPGNYVSDIGHAIQTFVEPKGYSIVRELVGHGIGTNLHEDPQVPNYGDPGMGIVLKEGMCLAIEPMINRGGREVYTLDDGWTVKTKDGYNSAHFEHTIAIRKNGPVVLSGSRLNG</sequence>
<dbReference type="PANTHER" id="PTHR43330">
    <property type="entry name" value="METHIONINE AMINOPEPTIDASE"/>
    <property type="match status" value="1"/>
</dbReference>
<evidence type="ECO:0000256" key="1">
    <source>
        <dbReference type="ARBA" id="ARBA00022438"/>
    </source>
</evidence>
<proteinExistence type="inferred from homology"/>
<dbReference type="HAMAP" id="MF_01974">
    <property type="entry name" value="MetAP_1"/>
    <property type="match status" value="1"/>
</dbReference>
<name>A0A381R8G5_9ZZZZ</name>
<dbReference type="CDD" id="cd01086">
    <property type="entry name" value="MetAP1"/>
    <property type="match status" value="1"/>
</dbReference>
<keyword evidence="4" id="KW-0378">Hydrolase</keyword>
<dbReference type="SUPFAM" id="SSF55920">
    <property type="entry name" value="Creatinase/aminopeptidase"/>
    <property type="match status" value="1"/>
</dbReference>
<dbReference type="InterPro" id="IPR000994">
    <property type="entry name" value="Pept_M24"/>
</dbReference>
<dbReference type="Pfam" id="PF00557">
    <property type="entry name" value="Peptidase_M24"/>
    <property type="match status" value="1"/>
</dbReference>
<dbReference type="InterPro" id="IPR036005">
    <property type="entry name" value="Creatinase/aminopeptidase-like"/>
</dbReference>
<protein>
    <recommendedName>
        <fullName evidence="5">Peptidase M24 domain-containing protein</fullName>
    </recommendedName>
</protein>
<keyword evidence="1" id="KW-0031">Aminopeptidase</keyword>
<dbReference type="InterPro" id="IPR001714">
    <property type="entry name" value="Pept_M24_MAP"/>
</dbReference>
<evidence type="ECO:0000256" key="4">
    <source>
        <dbReference type="ARBA" id="ARBA00022801"/>
    </source>
</evidence>
<dbReference type="GO" id="GO:0005829">
    <property type="term" value="C:cytosol"/>
    <property type="evidence" value="ECO:0007669"/>
    <property type="project" value="TreeGrafter"/>
</dbReference>
<reference evidence="6" key="1">
    <citation type="submission" date="2018-05" db="EMBL/GenBank/DDBJ databases">
        <authorList>
            <person name="Lanie J.A."/>
            <person name="Ng W.-L."/>
            <person name="Kazmierczak K.M."/>
            <person name="Andrzejewski T.M."/>
            <person name="Davidsen T.M."/>
            <person name="Wayne K.J."/>
            <person name="Tettelin H."/>
            <person name="Glass J.I."/>
            <person name="Rusch D."/>
            <person name="Podicherti R."/>
            <person name="Tsui H.-C.T."/>
            <person name="Winkler M.E."/>
        </authorList>
    </citation>
    <scope>NUCLEOTIDE SEQUENCE</scope>
</reference>
<dbReference type="GO" id="GO:0006508">
    <property type="term" value="P:proteolysis"/>
    <property type="evidence" value="ECO:0007669"/>
    <property type="project" value="UniProtKB-KW"/>
</dbReference>
<evidence type="ECO:0000256" key="2">
    <source>
        <dbReference type="ARBA" id="ARBA00022670"/>
    </source>
</evidence>
<dbReference type="PANTHER" id="PTHR43330:SF27">
    <property type="entry name" value="METHIONINE AMINOPEPTIDASE"/>
    <property type="match status" value="1"/>
</dbReference>
<keyword evidence="3" id="KW-0479">Metal-binding</keyword>
<feature type="domain" description="Peptidase M24" evidence="5">
    <location>
        <begin position="4"/>
        <end position="213"/>
    </location>
</feature>
<organism evidence="6">
    <name type="scientific">marine metagenome</name>
    <dbReference type="NCBI Taxonomy" id="408172"/>
    <lineage>
        <taxon>unclassified sequences</taxon>
        <taxon>metagenomes</taxon>
        <taxon>ecological metagenomes</taxon>
    </lineage>
</organism>
<accession>A0A381R8G5</accession>
<dbReference type="GO" id="GO:0046872">
    <property type="term" value="F:metal ion binding"/>
    <property type="evidence" value="ECO:0007669"/>
    <property type="project" value="UniProtKB-KW"/>
</dbReference>
<dbReference type="Gene3D" id="3.90.230.10">
    <property type="entry name" value="Creatinase/methionine aminopeptidase superfamily"/>
    <property type="match status" value="1"/>
</dbReference>
<dbReference type="PRINTS" id="PR00599">
    <property type="entry name" value="MAPEPTIDASE"/>
</dbReference>
<dbReference type="NCBIfam" id="TIGR00500">
    <property type="entry name" value="met_pdase_I"/>
    <property type="match status" value="1"/>
</dbReference>
<evidence type="ECO:0000313" key="6">
    <source>
        <dbReference type="EMBL" id="SUZ87972.1"/>
    </source>
</evidence>
<evidence type="ECO:0000259" key="5">
    <source>
        <dbReference type="Pfam" id="PF00557"/>
    </source>
</evidence>
<dbReference type="GO" id="GO:0070006">
    <property type="term" value="F:metalloaminopeptidase activity"/>
    <property type="evidence" value="ECO:0007669"/>
    <property type="project" value="InterPro"/>
</dbReference>
<dbReference type="AlphaFoldDB" id="A0A381R8G5"/>
<evidence type="ECO:0000256" key="3">
    <source>
        <dbReference type="ARBA" id="ARBA00022723"/>
    </source>
</evidence>
<dbReference type="InterPro" id="IPR002467">
    <property type="entry name" value="Pept_M24A_MAP1"/>
</dbReference>
<keyword evidence="2" id="KW-0645">Protease</keyword>
<gene>
    <name evidence="6" type="ORF">METZ01_LOCUS40826</name>
</gene>